<feature type="non-terminal residue" evidence="2">
    <location>
        <position position="1"/>
    </location>
</feature>
<comment type="caution">
    <text evidence="2">The sequence shown here is derived from an EMBL/GenBank/DDBJ whole genome shotgun (WGS) entry which is preliminary data.</text>
</comment>
<accession>A0A819XCT0</accession>
<organism evidence="2 3">
    <name type="scientific">Adineta steineri</name>
    <dbReference type="NCBI Taxonomy" id="433720"/>
    <lineage>
        <taxon>Eukaryota</taxon>
        <taxon>Metazoa</taxon>
        <taxon>Spiralia</taxon>
        <taxon>Gnathifera</taxon>
        <taxon>Rotifera</taxon>
        <taxon>Eurotatoria</taxon>
        <taxon>Bdelloidea</taxon>
        <taxon>Adinetida</taxon>
        <taxon>Adinetidae</taxon>
        <taxon>Adineta</taxon>
    </lineage>
</organism>
<evidence type="ECO:0000313" key="1">
    <source>
        <dbReference type="EMBL" id="CAF3936144.1"/>
    </source>
</evidence>
<dbReference type="EMBL" id="CAJOBB010002082">
    <property type="protein sequence ID" value="CAF3936144.1"/>
    <property type="molecule type" value="Genomic_DNA"/>
</dbReference>
<evidence type="ECO:0000313" key="3">
    <source>
        <dbReference type="Proteomes" id="UP000663844"/>
    </source>
</evidence>
<dbReference type="Proteomes" id="UP000663868">
    <property type="component" value="Unassembled WGS sequence"/>
</dbReference>
<name>A0A819XCT0_9BILA</name>
<protein>
    <submittedName>
        <fullName evidence="2">Uncharacterized protein</fullName>
    </submittedName>
</protein>
<dbReference type="Proteomes" id="UP000663844">
    <property type="component" value="Unassembled WGS sequence"/>
</dbReference>
<gene>
    <name evidence="1" type="ORF">KXQ929_LOCUS24751</name>
    <name evidence="2" type="ORF">OXD698_LOCUS37433</name>
</gene>
<proteinExistence type="predicted"/>
<reference evidence="2" key="1">
    <citation type="submission" date="2021-02" db="EMBL/GenBank/DDBJ databases">
        <authorList>
            <person name="Nowell W R."/>
        </authorList>
    </citation>
    <scope>NUCLEOTIDE SEQUENCE</scope>
</reference>
<evidence type="ECO:0000313" key="2">
    <source>
        <dbReference type="EMBL" id="CAF4138932.1"/>
    </source>
</evidence>
<dbReference type="AlphaFoldDB" id="A0A819XCT0"/>
<dbReference type="EMBL" id="CAJOAZ010006584">
    <property type="protein sequence ID" value="CAF4138932.1"/>
    <property type="molecule type" value="Genomic_DNA"/>
</dbReference>
<sequence length="64" mass="7417">IYNLVQKLYDLPINGKLIQEQVTKMNQGRAQAATTDERYIELPIGYNSPQILENLKKIVSQKKR</sequence>